<sequence>MRYVEMTLSHYLPAQRLLLYQITFFYSPASNRFQLKFNSRIHTAIVGVALAVEVHFENKDSGFFLKHTARWSGAGPPPEPVGTALPGALLSLDRFTVLQGSAPASVRATYGPFSTKQTVPARYAVPDPLEPPKRNATLVELQDATAHRLDVSAHLVFRELPRDAPVLRVLFHTGGEGGTRRAATRPRRVCITLHASLGSKTLTASCGPEGEEGACLAELTVPAAWWPADGKGKRPPKNIRLAYSAAEASNGESPEGACGRVSVQPAWPLGSVTLAGARAGYREARAGDAALLLPRAPLYPHSRLHLPFVVRRDASHAIGHVVIRMKVKSGLRLVSVSAANSRWAVTAEVKPRAATVTATRLEQPLRDDDQLETDMEDTVGAGGPGWEEILTWLVEVGAEGEGDAEGAEGESGRGTARLSWSAKVSSAPSSGSTTEETPHEHRVNTRLDIEKDDIQSVLPISKNWEVLNTAVLTGRQVSQAMKVLIVSQAGQVADVTLQSSCHSEDESVLKVSSSCSSVYVDGSEIRGSSNASVIVKYGTYTGLARFTVWMPEYPLEIDVDDNRLSQIKGWKVPDDANAKDRLKRSLSARGWGGARPDGTNSLTEQRACRLRYQQSNVEVYARFLAKDHDSGRVSYLVSRRTWLQVTELVLALLRVSDPRIATLRDRVLQGRSTGRTEVQVLSPITGRVIGLREVRVVNDKVTISRLLVRVISGLQLNISPDSAIENGYVSETTVTRRLTAQYQEGLLDIDIEFSDGSHTALRDVAVSDYYLLVESLDSEVVAFAPMLASRHPRVIAVGEGSGELLRVTLLTPEQCRVGPLRRVALPGKGDAKTPANIKNIPGALATAAASVDVDFSGSDLPQRPDTPQNDDIMARGGIRSGMSDLSDVLKGFSPFKDENNHEPTVQAQQYGSIFRGGSARPRPPPHMTPLEIGMYVLLGAFCFAIVIFVVSCVVYASRLKPANTELGIGGGRSLPAVAEGGRLQVAGLVGTTLGLARDKPSRESTTNAHDWVWLGRATIERNGNRQLANRNSSQPMDKSNNNEMRITSNPLNYNYVEPDDAIRENGNVMVTSFDNPNSIELPSQNEKTRTTDDKTRIEDKNRVIDSTTYCKKPARHARQHSGDGHWQVDAADLDEYRPPVPPHRHSSATQPQIPVPPRNNKSLPETVMPPTRRSHSRAHHKRHDRDRKDDRNDDRNPDRNRDRNPDPEPDNASPEHARRPDRIIDLNASNTPYMMNREPSEYRDYPMHYEAELSELSEDPVEKLSKADCARLFEFDSDAPLVLENKDYREVIGLNRGTDDSRRTFTKPDSPDYMLDSGIGLPDVQMRHKKNKESNVKGDFVEPGTQIKGSTSPEVKRATIVGNPMYSRRAAAGAVGTDVQADSLGLDDLHMDYDQIMHYFHNLKHVVKASPIEVYDAGAEARGPGGPAGAGDSTVDALNNNAPAQAHLYENIDGHRVAPTQMLCDSIAHKNNFMKRQLKFLLDHLSEAYE</sequence>
<feature type="region of interest" description="Disordered" evidence="6">
    <location>
        <begin position="400"/>
        <end position="444"/>
    </location>
</feature>
<dbReference type="Pfam" id="PF23481">
    <property type="entry name" value="Ig_TMEM132_2nd"/>
    <property type="match status" value="1"/>
</dbReference>
<dbReference type="GO" id="GO:0016020">
    <property type="term" value="C:membrane"/>
    <property type="evidence" value="ECO:0007669"/>
    <property type="project" value="UniProtKB-SubCell"/>
</dbReference>
<evidence type="ECO:0000259" key="11">
    <source>
        <dbReference type="Pfam" id="PF23486"/>
    </source>
</evidence>
<keyword evidence="5 7" id="KW-0472">Membrane</keyword>
<name>A0A194QEA0_PAPXU</name>
<evidence type="ECO:0000256" key="3">
    <source>
        <dbReference type="ARBA" id="ARBA00022692"/>
    </source>
</evidence>
<dbReference type="STRING" id="66420.A0A194QEA0"/>
<evidence type="ECO:0000313" key="13">
    <source>
        <dbReference type="EMBL" id="KPJ01791.1"/>
    </source>
</evidence>
<feature type="domain" description="Transmembrane protein TMEM132 C-terminal" evidence="8">
    <location>
        <begin position="922"/>
        <end position="1018"/>
    </location>
</feature>
<dbReference type="InterPro" id="IPR031437">
    <property type="entry name" value="Ig_TMEM132_4th"/>
</dbReference>
<keyword evidence="14" id="KW-1185">Reference proteome</keyword>
<comment type="similarity">
    <text evidence="2">Belongs to the TMEM132 family.</text>
</comment>
<feature type="transmembrane region" description="Helical" evidence="7">
    <location>
        <begin position="932"/>
        <end position="956"/>
    </location>
</feature>
<feature type="compositionally biased region" description="Basic and acidic residues" evidence="6">
    <location>
        <begin position="1213"/>
        <end position="1224"/>
    </location>
</feature>
<dbReference type="InterPro" id="IPR055423">
    <property type="entry name" value="Ig_TMEM132_5th"/>
</dbReference>
<gene>
    <name evidence="13" type="ORF">RR46_06087</name>
</gene>
<keyword evidence="3 7" id="KW-0812">Transmembrane</keyword>
<evidence type="ECO:0000256" key="5">
    <source>
        <dbReference type="ARBA" id="ARBA00023136"/>
    </source>
</evidence>
<feature type="domain" description="Transmembrane protein TMEM132 fifth" evidence="11">
    <location>
        <begin position="556"/>
        <end position="701"/>
    </location>
</feature>
<feature type="compositionally biased region" description="Polar residues" evidence="6">
    <location>
        <begin position="1024"/>
        <end position="1051"/>
    </location>
</feature>
<evidence type="ECO:0000259" key="9">
    <source>
        <dbReference type="Pfam" id="PF16070"/>
    </source>
</evidence>
<accession>A0A194QEA0</accession>
<dbReference type="InterPro" id="IPR031436">
    <property type="entry name" value="TMEM132_C"/>
</dbReference>
<organism evidence="13 14">
    <name type="scientific">Papilio xuthus</name>
    <name type="common">Asian swallowtail butterfly</name>
    <dbReference type="NCBI Taxonomy" id="66420"/>
    <lineage>
        <taxon>Eukaryota</taxon>
        <taxon>Metazoa</taxon>
        <taxon>Ecdysozoa</taxon>
        <taxon>Arthropoda</taxon>
        <taxon>Hexapoda</taxon>
        <taxon>Insecta</taxon>
        <taxon>Pterygota</taxon>
        <taxon>Neoptera</taxon>
        <taxon>Endopterygota</taxon>
        <taxon>Lepidoptera</taxon>
        <taxon>Glossata</taxon>
        <taxon>Ditrysia</taxon>
        <taxon>Papilionoidea</taxon>
        <taxon>Papilionidae</taxon>
        <taxon>Papilioninae</taxon>
        <taxon>Papilio</taxon>
    </lineage>
</organism>
<feature type="region of interest" description="Disordered" evidence="6">
    <location>
        <begin position="1134"/>
        <end position="1226"/>
    </location>
</feature>
<feature type="region of interest" description="Disordered" evidence="6">
    <location>
        <begin position="1074"/>
        <end position="1100"/>
    </location>
</feature>
<feature type="compositionally biased region" description="Basic residues" evidence="6">
    <location>
        <begin position="1172"/>
        <end position="1185"/>
    </location>
</feature>
<evidence type="ECO:0000256" key="1">
    <source>
        <dbReference type="ARBA" id="ARBA00004479"/>
    </source>
</evidence>
<evidence type="ECO:0000259" key="10">
    <source>
        <dbReference type="Pfam" id="PF23481"/>
    </source>
</evidence>
<dbReference type="Pfam" id="PF23486">
    <property type="entry name" value="Ig_TMEM132_5th"/>
    <property type="match status" value="1"/>
</dbReference>
<evidence type="ECO:0000256" key="7">
    <source>
        <dbReference type="SAM" id="Phobius"/>
    </source>
</evidence>
<dbReference type="InterPro" id="IPR026307">
    <property type="entry name" value="TMEM132"/>
</dbReference>
<protein>
    <submittedName>
        <fullName evidence="13">Transmembrane protein 132B</fullName>
    </submittedName>
</protein>
<dbReference type="Pfam" id="PF23487">
    <property type="entry name" value="Ig_TMEM132_6th"/>
    <property type="match status" value="1"/>
</dbReference>
<feature type="compositionally biased region" description="Basic and acidic residues" evidence="6">
    <location>
        <begin position="1086"/>
        <end position="1100"/>
    </location>
</feature>
<feature type="domain" description="Transmembrane protein TMEM132 sixth" evidence="12">
    <location>
        <begin position="702"/>
        <end position="816"/>
    </location>
</feature>
<dbReference type="Pfam" id="PF16070">
    <property type="entry name" value="Ig_TMEM132_4th"/>
    <property type="match status" value="1"/>
</dbReference>
<dbReference type="PANTHER" id="PTHR13388:SF11">
    <property type="entry name" value="DETONATOR, ISOFORM E"/>
    <property type="match status" value="1"/>
</dbReference>
<feature type="compositionally biased region" description="Polar residues" evidence="6">
    <location>
        <begin position="1074"/>
        <end position="1085"/>
    </location>
</feature>
<comment type="subcellular location">
    <subcellularLocation>
        <location evidence="1">Membrane</location>
        <topology evidence="1">Single-pass type I membrane protein</topology>
    </subcellularLocation>
</comment>
<dbReference type="EMBL" id="KQ459302">
    <property type="protein sequence ID" value="KPJ01791.1"/>
    <property type="molecule type" value="Genomic_DNA"/>
</dbReference>
<evidence type="ECO:0000256" key="2">
    <source>
        <dbReference type="ARBA" id="ARBA00006166"/>
    </source>
</evidence>
<evidence type="ECO:0000313" key="14">
    <source>
        <dbReference type="Proteomes" id="UP000053268"/>
    </source>
</evidence>
<dbReference type="InterPro" id="IPR055424">
    <property type="entry name" value="Ig_TMEM132_6th"/>
</dbReference>
<keyword evidence="4 7" id="KW-1133">Transmembrane helix</keyword>
<feature type="compositionally biased region" description="Low complexity" evidence="6">
    <location>
        <begin position="413"/>
        <end position="432"/>
    </location>
</feature>
<evidence type="ECO:0000256" key="4">
    <source>
        <dbReference type="ARBA" id="ARBA00022989"/>
    </source>
</evidence>
<feature type="compositionally biased region" description="Basic and acidic residues" evidence="6">
    <location>
        <begin position="1186"/>
        <end position="1206"/>
    </location>
</feature>
<proteinExistence type="inferred from homology"/>
<evidence type="ECO:0000259" key="12">
    <source>
        <dbReference type="Pfam" id="PF23487"/>
    </source>
</evidence>
<feature type="region of interest" description="Disordered" evidence="6">
    <location>
        <begin position="1023"/>
        <end position="1051"/>
    </location>
</feature>
<reference evidence="13 14" key="1">
    <citation type="journal article" date="2015" name="Nat. Commun.">
        <title>Outbred genome sequencing and CRISPR/Cas9 gene editing in butterflies.</title>
        <authorList>
            <person name="Li X."/>
            <person name="Fan D."/>
            <person name="Zhang W."/>
            <person name="Liu G."/>
            <person name="Zhang L."/>
            <person name="Zhao L."/>
            <person name="Fang X."/>
            <person name="Chen L."/>
            <person name="Dong Y."/>
            <person name="Chen Y."/>
            <person name="Ding Y."/>
            <person name="Zhao R."/>
            <person name="Feng M."/>
            <person name="Zhu Y."/>
            <person name="Feng Y."/>
            <person name="Jiang X."/>
            <person name="Zhu D."/>
            <person name="Xiang H."/>
            <person name="Feng X."/>
            <person name="Li S."/>
            <person name="Wang J."/>
            <person name="Zhang G."/>
            <person name="Kronforst M.R."/>
            <person name="Wang W."/>
        </authorList>
    </citation>
    <scope>NUCLEOTIDE SEQUENCE [LARGE SCALE GENOMIC DNA]</scope>
    <source>
        <strain evidence="13">Ya'a_city_454_Px</strain>
        <tissue evidence="13">Whole body</tissue>
    </source>
</reference>
<dbReference type="Proteomes" id="UP000053268">
    <property type="component" value="Unassembled WGS sequence"/>
</dbReference>
<feature type="domain" description="Transmembrane protein TMEM132 second Ig-like" evidence="10">
    <location>
        <begin position="152"/>
        <end position="229"/>
    </location>
</feature>
<evidence type="ECO:0000256" key="6">
    <source>
        <dbReference type="SAM" id="MobiDB-lite"/>
    </source>
</evidence>
<evidence type="ECO:0000259" key="8">
    <source>
        <dbReference type="Pfam" id="PF15706"/>
    </source>
</evidence>
<dbReference type="PANTHER" id="PTHR13388">
    <property type="entry name" value="DETONATOR, ISOFORM E"/>
    <property type="match status" value="1"/>
</dbReference>
<dbReference type="InterPro" id="IPR055422">
    <property type="entry name" value="Ig_TMEM132_2nd"/>
</dbReference>
<feature type="domain" description="Transmembrane protein family 132 fourth" evidence="9">
    <location>
        <begin position="457"/>
        <end position="552"/>
    </location>
</feature>
<dbReference type="Pfam" id="PF15706">
    <property type="entry name" value="TMEM132_C"/>
    <property type="match status" value="1"/>
</dbReference>